<feature type="compositionally biased region" description="Basic and acidic residues" evidence="2">
    <location>
        <begin position="633"/>
        <end position="643"/>
    </location>
</feature>
<feature type="compositionally biased region" description="Low complexity" evidence="2">
    <location>
        <begin position="1046"/>
        <end position="1055"/>
    </location>
</feature>
<keyword evidence="4" id="KW-1185">Reference proteome</keyword>
<feature type="region of interest" description="Disordered" evidence="2">
    <location>
        <begin position="2746"/>
        <end position="2822"/>
    </location>
</feature>
<dbReference type="Gene3D" id="3.40.50.300">
    <property type="entry name" value="P-loop containing nucleotide triphosphate hydrolases"/>
    <property type="match status" value="1"/>
</dbReference>
<dbReference type="InterPro" id="IPR027417">
    <property type="entry name" value="P-loop_NTPase"/>
</dbReference>
<feature type="region of interest" description="Disordered" evidence="2">
    <location>
        <begin position="3022"/>
        <end position="3108"/>
    </location>
</feature>
<feature type="compositionally biased region" description="Basic and acidic residues" evidence="2">
    <location>
        <begin position="798"/>
        <end position="815"/>
    </location>
</feature>
<feature type="compositionally biased region" description="Polar residues" evidence="2">
    <location>
        <begin position="730"/>
        <end position="743"/>
    </location>
</feature>
<reference evidence="3 4" key="1">
    <citation type="submission" date="2024-02" db="EMBL/GenBank/DDBJ databases">
        <authorList>
            <person name="Chen Y."/>
            <person name="Shah S."/>
            <person name="Dougan E. K."/>
            <person name="Thang M."/>
            <person name="Chan C."/>
        </authorList>
    </citation>
    <scope>NUCLEOTIDE SEQUENCE [LARGE SCALE GENOMIC DNA]</scope>
</reference>
<feature type="region of interest" description="Disordered" evidence="2">
    <location>
        <begin position="463"/>
        <end position="511"/>
    </location>
</feature>
<feature type="compositionally biased region" description="Basic and acidic residues" evidence="2">
    <location>
        <begin position="720"/>
        <end position="729"/>
    </location>
</feature>
<dbReference type="Proteomes" id="UP001642484">
    <property type="component" value="Unassembled WGS sequence"/>
</dbReference>
<feature type="compositionally biased region" description="Low complexity" evidence="2">
    <location>
        <begin position="3066"/>
        <end position="3075"/>
    </location>
</feature>
<keyword evidence="1" id="KW-0175">Coiled coil</keyword>
<feature type="compositionally biased region" description="Basic and acidic residues" evidence="2">
    <location>
        <begin position="1705"/>
        <end position="1714"/>
    </location>
</feature>
<feature type="region of interest" description="Disordered" evidence="2">
    <location>
        <begin position="1027"/>
        <end position="1079"/>
    </location>
</feature>
<protein>
    <submittedName>
        <fullName evidence="3">Uncharacterized protein</fullName>
    </submittedName>
</protein>
<feature type="compositionally biased region" description="Basic and acidic residues" evidence="2">
    <location>
        <begin position="755"/>
        <end position="771"/>
    </location>
</feature>
<comment type="caution">
    <text evidence="3">The sequence shown here is derived from an EMBL/GenBank/DDBJ whole genome shotgun (WGS) entry which is preliminary data.</text>
</comment>
<feature type="compositionally biased region" description="Basic and acidic residues" evidence="2">
    <location>
        <begin position="870"/>
        <end position="895"/>
    </location>
</feature>
<feature type="compositionally biased region" description="Polar residues" evidence="2">
    <location>
        <begin position="1145"/>
        <end position="1157"/>
    </location>
</feature>
<evidence type="ECO:0000256" key="1">
    <source>
        <dbReference type="SAM" id="Coils"/>
    </source>
</evidence>
<feature type="compositionally biased region" description="Low complexity" evidence="2">
    <location>
        <begin position="816"/>
        <end position="828"/>
    </location>
</feature>
<feature type="region of interest" description="Disordered" evidence="2">
    <location>
        <begin position="720"/>
        <end position="913"/>
    </location>
</feature>
<feature type="region of interest" description="Disordered" evidence="2">
    <location>
        <begin position="1109"/>
        <end position="1166"/>
    </location>
</feature>
<feature type="region of interest" description="Disordered" evidence="2">
    <location>
        <begin position="1687"/>
        <end position="1714"/>
    </location>
</feature>
<dbReference type="PANTHER" id="PTHR45615:SF40">
    <property type="entry name" value="MYOSIN HEAVY CHAIN, NON-MUSCLE"/>
    <property type="match status" value="1"/>
</dbReference>
<organism evidence="3 4">
    <name type="scientific">Durusdinium trenchii</name>
    <dbReference type="NCBI Taxonomy" id="1381693"/>
    <lineage>
        <taxon>Eukaryota</taxon>
        <taxon>Sar</taxon>
        <taxon>Alveolata</taxon>
        <taxon>Dinophyceae</taxon>
        <taxon>Suessiales</taxon>
        <taxon>Symbiodiniaceae</taxon>
        <taxon>Durusdinium</taxon>
    </lineage>
</organism>
<feature type="region of interest" description="Disordered" evidence="2">
    <location>
        <begin position="1"/>
        <end position="53"/>
    </location>
</feature>
<feature type="compositionally biased region" description="Basic and acidic residues" evidence="2">
    <location>
        <begin position="830"/>
        <end position="863"/>
    </location>
</feature>
<evidence type="ECO:0000313" key="4">
    <source>
        <dbReference type="Proteomes" id="UP001642484"/>
    </source>
</evidence>
<feature type="compositionally biased region" description="Basic and acidic residues" evidence="2">
    <location>
        <begin position="2809"/>
        <end position="2820"/>
    </location>
</feature>
<feature type="compositionally biased region" description="Basic residues" evidence="2">
    <location>
        <begin position="3030"/>
        <end position="3065"/>
    </location>
</feature>
<feature type="region of interest" description="Disordered" evidence="2">
    <location>
        <begin position="86"/>
        <end position="107"/>
    </location>
</feature>
<feature type="compositionally biased region" description="Basic and acidic residues" evidence="2">
    <location>
        <begin position="497"/>
        <end position="511"/>
    </location>
</feature>
<accession>A0ABP0ILT7</accession>
<sequence>MWPSTVPGAPLGVVPREPTRLPPLTGDGDEEAKRGTRPRRGANDMASLSRKRRDLALANREHAMLTLPGTLLKSPKLRQSPALMEPERLAAPGDGAEEPPPDVSEGQKEIQRLQEELRLRSAEAEQYRASFKKKSEEYEGCKVLLDVAQAELHLCQERLHKQSPAPPMLKQRRLKGVGIYASEREVAEEVAAWSVSLTLTRVMRAIQAQRGEEEELKTAEGLAIKVKRQQELLRASEVKIRRLEERCQRQQENFRSQLAAAQAENDEEVEAANAQLKELEQERVRAEKHFRSRLAAADSENDAEVQAANAKMMELERERIRAEAKIKSVKEKDLRQQENFRSQLAAAHAENDEEVEAANAKMAALEQERIKAEARILSLKAKEHQQQEKFRAQLAAAQSENEEELQAANAKMEELERERVKAEESFRLRLAGAQSENDEEVQAANAKMAELEQARTRAEARIKSLKAKEQQQQESFKAQLAAAQSENDEELQAANVRMEELERERRKAEESFRLQLADARSENDEEVQAANAKMAELEQARTRAEARIKSLKAKEQQQQESFRVQLAAAQSENDEELQAANAKMEELEQERIKAEESLRLQLAEARSENDEEVQAANAKMAELLQERRSAEARIKSLKAKEQQQQESFKAQLAAAQSENDEELQAANAKMEELERERIKAEESFRLRLADARSENDEEVQAANAKMAELLQERSRAEARIRSLKAKEQQQQENFRAQLASAQSENDDELQAANAKMEELERERIKAEESFKSRLAHAQNKNREEVQAANAKMAELEEERSRAEAKIRSLKARDQQQQEQFRAQLAAAQSENDKELQAATAKMEELERERIKAEESRRSEHDDVTQLAELEQERQRAEARIRSLKAREQEQQEKFRAQLAAAQSENDEELQAAHAKIAELERDRLQAEEAIRLRVAKAEEMEAANAKIAELEQERSRAKEKVKLLKAKELEQQDKFRAQLAAAQSENDEELQAENAKLAELEQEWRVEELTRPRPSIGLKGQLPTIQEHQVHQEPFVSSSGQMQRDAAMAGGALSEAARRETWNDSDRASGTEWDVPEDRWREEAASEFIREEGLQEDEDLDEEARRIAQKVQPLRRGDAASRSPPPDTGGTPTPVEDARRGEVEPSTTRWTQTSPTAEGSEAKPEKALVTAQEEVRVMKLVVANSKKEIAYYNKVLMEKNAEHQQELQELHESLEHERRRCTEDMKHWKAHVKKELGKDPILAVALTMWEREVTSLRTSHAFKEWKRKTNQILKARGMSGKMALLVAVHWVLRDWRVAVMEFQAERMKEKLHLRWFSSLEQASHAWGRETDRGLKHWVFVGWTWQKKFSVWERRTNEKVQFTLRRWFYALDTALRYYAFLAWYEALMEAKLQSFQMQVAGKKSAFLKAILALQPSMTSLTSRAIFYAWRWMIGDTQVTAFSNALRQTRRRSNQLETAVIFLASETHSVMKLFVFKHWLSLMEGEKAKTIENQLKKTGASLQMLKALTHYAHDGSPNILLQSILLAWRRLCSDGKLEPELLVPNSRYTMASCISAWDFALTSVAILGWHNVARRSYFQKTWTKFFRPEDDLRPLVTAWKKQVQRSHEVEQKSVKVDKKETDISHFIALLCFVYWRLKLKPSRAVVSYVPKLARLQAVAVQKLAETQVESVCLLIFHAWRMSPLLAETSHEEGDEAPKAHATVRQMAESKKKELEDEKSKVAALEKDLKDLQDQNAAANAKVEKLEAEDGVLDNSPCADRSAPSAELRAAALGMLDHVARPRWTEALTSNVRRQLEEGQSHCGLTRFLAQLILLINDALNVEPSDETLTAVSLDDWIEQRVERPLPSFFRLASSFIPEVLQEVNLAIERWVRSRDIQVERYESCHDVPDLGNDAMAVNDDEKSSGITFWSKSLLLAHEIVRAGAFEWTNSARVAFSAGLIGPAKRAQCPSGVMAMKLIRCIGHDEEQKQEEVYSLDQEAQELLLWGQANLSKLLYNAWPLWSLLSLLSAQRHHSFVLTPAEPEPRLDEALLLQALDSGERPFGVVFVSNVGAELASDDLAAWLARLRRALLSKGTVEHQVLLVVPKSIKSCTKFAWFGASGPQLHCIWSQEGASRELDAQGLLLFILSRGVPAALLSTATLPFPGLGDEVAKLLVSPETQHYAMFITDTQVSVGAGESHAQRLRVHPPFADIGLRLFQASPACLTLVRSSVRVAYENPFLSAEEVLNRFNLTMEMDFMLNASHGFVSSEGWFAEDLVSRHQNQGNSTDAHLSGGILLFTMRPFNMMPKWFRGTACHSVCGWLLQCAPEALGSACALLGSDRLLLRTLQKSFALQSPLARSARPRILQAGPSGCGTTSIAHFYAKHGLRVAKNYVEGAEIRDHVRKDLKEGLAPFRSLDRFDAVVDAFDVVRVGVHFCSDHLGHGGMTCSHVHGDALDENLQEYRQILQSLHEAYPNLKFIHNSCNLQRWLPKRVHNCWPHLVSMGEDWQAFLELWNSCCAAAFGYGGNASCFRKQELQRLRIPQRLVIEDFAYPTCCEGLPFYQEAWHGVHQLLPDVIAPNRLVNFHIVHDDPKTLSAAMGLQGLQPYVLDLSEDGANLGGGAAVLSLLVMKRYQPAPGLLFALPENSIPAPLLAGGQSGTMDDLVGPSLVVELAAALLNPDNITQEPLVVADQRVQVLLVDFSVDILAHLWELGPLEELKEAVTFSVSELDLIPLPEDLVAAATGWTMGKNISERVSFYSAAEEEEMIPAATTPRRRKKPGTSSGVDKAVKQEEKPKRTAFGGTGDPRDKLPGSTSKKKTFDQSDTSGYELDRDPEEERFTGESLSSTISFRRLVAVLPRLGKVALSLVVGSSACSMTTFRMGDLLLSEMCNSSSSVDLGAFPGQRVPLHVEKQAASWHAMAPKMSILEYRTAKIEAQMNTVGFESGGMPKRMQGTKPNNMDSYKSRFETMGLAGGGSAAFAKSLQGNAEAVQQRAIALGEAMGAGGAPVPVVADAGRTMEKMLEKFVNSRLDKYAVAAAERQNKEFKKEEKKKHKKKDKKKDKKKKEKKKKKDKKKEKKKKKKKSSSSSSSSSSSASGEDAKNDEDGKEVSPKKAKNTHSEEAEKSDG</sequence>
<feature type="compositionally biased region" description="Basic and acidic residues" evidence="2">
    <location>
        <begin position="3079"/>
        <end position="3108"/>
    </location>
</feature>
<evidence type="ECO:0000313" key="3">
    <source>
        <dbReference type="EMBL" id="CAK9002379.1"/>
    </source>
</evidence>
<feature type="compositionally biased region" description="Basic and acidic residues" evidence="2">
    <location>
        <begin position="1687"/>
        <end position="1696"/>
    </location>
</feature>
<feature type="compositionally biased region" description="Basic and acidic residues" evidence="2">
    <location>
        <begin position="2767"/>
        <end position="2776"/>
    </location>
</feature>
<feature type="region of interest" description="Disordered" evidence="2">
    <location>
        <begin position="548"/>
        <end position="590"/>
    </location>
</feature>
<feature type="region of interest" description="Disordered" evidence="2">
    <location>
        <begin position="633"/>
        <end position="669"/>
    </location>
</feature>
<dbReference type="EMBL" id="CAXAMN010003002">
    <property type="protein sequence ID" value="CAK9002379.1"/>
    <property type="molecule type" value="Genomic_DNA"/>
</dbReference>
<feature type="compositionally biased region" description="Basic and acidic residues" evidence="2">
    <location>
        <begin position="1056"/>
        <end position="1069"/>
    </location>
</feature>
<feature type="compositionally biased region" description="Basic and acidic residues" evidence="2">
    <location>
        <begin position="548"/>
        <end position="557"/>
    </location>
</feature>
<name>A0ABP0ILT7_9DINO</name>
<dbReference type="PANTHER" id="PTHR45615">
    <property type="entry name" value="MYOSIN HEAVY CHAIN, NON-MUSCLE"/>
    <property type="match status" value="1"/>
</dbReference>
<feature type="coiled-coil region" evidence="1">
    <location>
        <begin position="1193"/>
        <end position="1224"/>
    </location>
</feature>
<proteinExistence type="predicted"/>
<gene>
    <name evidence="3" type="ORF">CCMP2556_LOCUS6824</name>
</gene>
<evidence type="ECO:0000256" key="2">
    <source>
        <dbReference type="SAM" id="MobiDB-lite"/>
    </source>
</evidence>